<protein>
    <submittedName>
        <fullName evidence="2">Uncharacterized protein</fullName>
    </submittedName>
</protein>
<gene>
    <name evidence="2" type="ORF">R3P38DRAFT_3421372</name>
</gene>
<keyword evidence="3" id="KW-1185">Reference proteome</keyword>
<proteinExistence type="predicted"/>
<feature type="compositionally biased region" description="Pro residues" evidence="1">
    <location>
        <begin position="37"/>
        <end position="46"/>
    </location>
</feature>
<feature type="compositionally biased region" description="Basic residues" evidence="1">
    <location>
        <begin position="9"/>
        <end position="19"/>
    </location>
</feature>
<evidence type="ECO:0000313" key="3">
    <source>
        <dbReference type="Proteomes" id="UP001362999"/>
    </source>
</evidence>
<feature type="compositionally biased region" description="Polar residues" evidence="1">
    <location>
        <begin position="58"/>
        <end position="67"/>
    </location>
</feature>
<accession>A0AAW0D6M6</accession>
<feature type="region of interest" description="Disordered" evidence="1">
    <location>
        <begin position="128"/>
        <end position="174"/>
    </location>
</feature>
<dbReference type="EMBL" id="JAWWNJ010000010">
    <property type="protein sequence ID" value="KAK7046498.1"/>
    <property type="molecule type" value="Genomic_DNA"/>
</dbReference>
<organism evidence="2 3">
    <name type="scientific">Favolaschia claudopus</name>
    <dbReference type="NCBI Taxonomy" id="2862362"/>
    <lineage>
        <taxon>Eukaryota</taxon>
        <taxon>Fungi</taxon>
        <taxon>Dikarya</taxon>
        <taxon>Basidiomycota</taxon>
        <taxon>Agaricomycotina</taxon>
        <taxon>Agaricomycetes</taxon>
        <taxon>Agaricomycetidae</taxon>
        <taxon>Agaricales</taxon>
        <taxon>Marasmiineae</taxon>
        <taxon>Mycenaceae</taxon>
        <taxon>Favolaschia</taxon>
    </lineage>
</organism>
<reference evidence="2 3" key="1">
    <citation type="journal article" date="2024" name="J Genomics">
        <title>Draft genome sequencing and assembly of Favolaschia claudopus CIRM-BRFM 2984 isolated from oak limbs.</title>
        <authorList>
            <person name="Navarro D."/>
            <person name="Drula E."/>
            <person name="Chaduli D."/>
            <person name="Cazenave R."/>
            <person name="Ahrendt S."/>
            <person name="Wang J."/>
            <person name="Lipzen A."/>
            <person name="Daum C."/>
            <person name="Barry K."/>
            <person name="Grigoriev I.V."/>
            <person name="Favel A."/>
            <person name="Rosso M.N."/>
            <person name="Martin F."/>
        </authorList>
    </citation>
    <scope>NUCLEOTIDE SEQUENCE [LARGE SCALE GENOMIC DNA]</scope>
    <source>
        <strain evidence="2 3">CIRM-BRFM 2984</strain>
    </source>
</reference>
<feature type="region of interest" description="Disordered" evidence="1">
    <location>
        <begin position="1"/>
        <end position="111"/>
    </location>
</feature>
<feature type="compositionally biased region" description="Gly residues" evidence="1">
    <location>
        <begin position="218"/>
        <end position="228"/>
    </location>
</feature>
<comment type="caution">
    <text evidence="2">The sequence shown here is derived from an EMBL/GenBank/DDBJ whole genome shotgun (WGS) entry which is preliminary data.</text>
</comment>
<dbReference type="Proteomes" id="UP001362999">
    <property type="component" value="Unassembled WGS sequence"/>
</dbReference>
<evidence type="ECO:0000256" key="1">
    <source>
        <dbReference type="SAM" id="MobiDB-lite"/>
    </source>
</evidence>
<evidence type="ECO:0000313" key="2">
    <source>
        <dbReference type="EMBL" id="KAK7046498.1"/>
    </source>
</evidence>
<sequence>MTRPSSSKQKYHSPRRKFAHAADAPQTPSIPITVITPTPPSLPPPIVQTAARDRIRPTTRSEVQRSSADLDASAPRCRHGIAADTASPPPHPPFRPSPAPRPPSSPFAHPAQPTLRQLQVQDPYCQRLAFTPGIPGSSNPPAPSVSSRAALEQQLRRTPRRLRPNGANAPRRFRRSRSQRRLCFCVKKINYQLPAYRRFEIPASPLAAQSEQREERGVGLGSSLGAGPGARARYESSTRFVRR</sequence>
<feature type="compositionally biased region" description="Low complexity" evidence="1">
    <location>
        <begin position="25"/>
        <end position="36"/>
    </location>
</feature>
<dbReference type="AlphaFoldDB" id="A0AAW0D6M6"/>
<feature type="compositionally biased region" description="Pro residues" evidence="1">
    <location>
        <begin position="87"/>
        <end position="105"/>
    </location>
</feature>
<name>A0AAW0D6M6_9AGAR</name>
<feature type="region of interest" description="Disordered" evidence="1">
    <location>
        <begin position="207"/>
        <end position="243"/>
    </location>
</feature>